<dbReference type="Pfam" id="PF03466">
    <property type="entry name" value="LysR_substrate"/>
    <property type="match status" value="1"/>
</dbReference>
<name>A0ABU9GLV1_9GAMM</name>
<dbReference type="PANTHER" id="PTHR30579:SF2">
    <property type="entry name" value="HTH-TYPE TRANSCRIPTIONAL REGULATOR ARGP"/>
    <property type="match status" value="1"/>
</dbReference>
<dbReference type="Pfam" id="PF00126">
    <property type="entry name" value="HTH_1"/>
    <property type="match status" value="1"/>
</dbReference>
<dbReference type="SUPFAM" id="SSF46785">
    <property type="entry name" value="Winged helix' DNA-binding domain"/>
    <property type="match status" value="1"/>
</dbReference>
<dbReference type="InterPro" id="IPR036388">
    <property type="entry name" value="WH-like_DNA-bd_sf"/>
</dbReference>
<dbReference type="NCBIfam" id="NF002964">
    <property type="entry name" value="PRK03635.1"/>
    <property type="match status" value="1"/>
</dbReference>
<organism evidence="6 7">
    <name type="scientific">Psychromonas aquatilis</name>
    <dbReference type="NCBI Taxonomy" id="2005072"/>
    <lineage>
        <taxon>Bacteria</taxon>
        <taxon>Pseudomonadati</taxon>
        <taxon>Pseudomonadota</taxon>
        <taxon>Gammaproteobacteria</taxon>
        <taxon>Alteromonadales</taxon>
        <taxon>Psychromonadaceae</taxon>
        <taxon>Psychromonas</taxon>
    </lineage>
</organism>
<keyword evidence="7" id="KW-1185">Reference proteome</keyword>
<proteinExistence type="inferred from homology"/>
<comment type="similarity">
    <text evidence="1">Belongs to the LysR transcriptional regulatory family.</text>
</comment>
<dbReference type="NCBIfam" id="NF009888">
    <property type="entry name" value="PRK13348.1"/>
    <property type="match status" value="1"/>
</dbReference>
<reference evidence="6 7" key="1">
    <citation type="submission" date="2024-02" db="EMBL/GenBank/DDBJ databases">
        <title>Bacteria isolated from the canopy kelp, Nereocystis luetkeana.</title>
        <authorList>
            <person name="Pfister C.A."/>
            <person name="Younker I.T."/>
            <person name="Light S.H."/>
        </authorList>
    </citation>
    <scope>NUCLEOTIDE SEQUENCE [LARGE SCALE GENOMIC DNA]</scope>
    <source>
        <strain evidence="6 7">TI.1.05</strain>
    </source>
</reference>
<gene>
    <name evidence="6" type="ORF">V6256_01465</name>
</gene>
<keyword evidence="4" id="KW-0804">Transcription</keyword>
<dbReference type="NCBIfam" id="TIGR03298">
    <property type="entry name" value="argP"/>
    <property type="match status" value="1"/>
</dbReference>
<evidence type="ECO:0000259" key="5">
    <source>
        <dbReference type="PROSITE" id="PS50931"/>
    </source>
</evidence>
<dbReference type="EMBL" id="JBAKAZ010000004">
    <property type="protein sequence ID" value="MEL0628263.1"/>
    <property type="molecule type" value="Genomic_DNA"/>
</dbReference>
<evidence type="ECO:0000256" key="3">
    <source>
        <dbReference type="ARBA" id="ARBA00023125"/>
    </source>
</evidence>
<sequence length="303" mass="34836">MDLSNIDYKLLKALDAVVMEQSFERAAKRLFITQSAISQRIKLLEKQFGEPLLIRSTPPQSSRLGRVLLGHYQRVLQLEMELNQQLDQQSNQAQVLPLAVNADSLASWLITALSPIIQEQNVQLNLFVQDESTTWERMRSGEALACLTSKEKAISGSDSHFLGYMEYVCVASPDFIARFFKQGVNRESLRRAPAMSFDQHDDMHFSFMREHFQLQMGHYPCHTIRSSEAFVDLTLASGAYSFNSTFSVEQHLQSGRLVDLLPEHRVQVPLYWHCWQLGGEMMKQLTQQIVQYSRQVLNQHKLN</sequence>
<dbReference type="InterPro" id="IPR017685">
    <property type="entry name" value="ArgP"/>
</dbReference>
<dbReference type="Proteomes" id="UP001369082">
    <property type="component" value="Unassembled WGS sequence"/>
</dbReference>
<evidence type="ECO:0000313" key="7">
    <source>
        <dbReference type="Proteomes" id="UP001369082"/>
    </source>
</evidence>
<keyword evidence="2" id="KW-0805">Transcription regulation</keyword>
<evidence type="ECO:0000313" key="6">
    <source>
        <dbReference type="EMBL" id="MEL0628263.1"/>
    </source>
</evidence>
<dbReference type="SUPFAM" id="SSF53850">
    <property type="entry name" value="Periplasmic binding protein-like II"/>
    <property type="match status" value="1"/>
</dbReference>
<dbReference type="InterPro" id="IPR005119">
    <property type="entry name" value="LysR_subst-bd"/>
</dbReference>
<dbReference type="PRINTS" id="PR00039">
    <property type="entry name" value="HTHLYSR"/>
</dbReference>
<dbReference type="RefSeq" id="WP_341596213.1">
    <property type="nucleotide sequence ID" value="NZ_JBAKAZ010000004.1"/>
</dbReference>
<dbReference type="InterPro" id="IPR050176">
    <property type="entry name" value="LTTR"/>
</dbReference>
<dbReference type="Gene3D" id="1.10.10.10">
    <property type="entry name" value="Winged helix-like DNA-binding domain superfamily/Winged helix DNA-binding domain"/>
    <property type="match status" value="1"/>
</dbReference>
<dbReference type="PROSITE" id="PS50931">
    <property type="entry name" value="HTH_LYSR"/>
    <property type="match status" value="1"/>
</dbReference>
<evidence type="ECO:0000256" key="1">
    <source>
        <dbReference type="ARBA" id="ARBA00009437"/>
    </source>
</evidence>
<feature type="domain" description="HTH lysR-type" evidence="5">
    <location>
        <begin position="6"/>
        <end position="57"/>
    </location>
</feature>
<evidence type="ECO:0000256" key="2">
    <source>
        <dbReference type="ARBA" id="ARBA00023015"/>
    </source>
</evidence>
<comment type="caution">
    <text evidence="6">The sequence shown here is derived from an EMBL/GenBank/DDBJ whole genome shotgun (WGS) entry which is preliminary data.</text>
</comment>
<dbReference type="PANTHER" id="PTHR30579">
    <property type="entry name" value="TRANSCRIPTIONAL REGULATOR"/>
    <property type="match status" value="1"/>
</dbReference>
<dbReference type="InterPro" id="IPR000847">
    <property type="entry name" value="LysR_HTH_N"/>
</dbReference>
<keyword evidence="3" id="KW-0238">DNA-binding</keyword>
<evidence type="ECO:0000256" key="4">
    <source>
        <dbReference type="ARBA" id="ARBA00023163"/>
    </source>
</evidence>
<protein>
    <submittedName>
        <fullName evidence="6">LysR family transcriptional regulator ArgP</fullName>
    </submittedName>
</protein>
<dbReference type="InterPro" id="IPR036390">
    <property type="entry name" value="WH_DNA-bd_sf"/>
</dbReference>
<accession>A0ABU9GLV1</accession>
<dbReference type="Gene3D" id="3.40.190.10">
    <property type="entry name" value="Periplasmic binding protein-like II"/>
    <property type="match status" value="2"/>
</dbReference>